<evidence type="ECO:0000313" key="2">
    <source>
        <dbReference type="EMBL" id="KAH3717592.1"/>
    </source>
</evidence>
<name>A0A9D4C5L7_DREPO</name>
<evidence type="ECO:0000313" key="3">
    <source>
        <dbReference type="Proteomes" id="UP000828390"/>
    </source>
</evidence>
<dbReference type="EMBL" id="JAIWYP010000013">
    <property type="protein sequence ID" value="KAH3717592.1"/>
    <property type="molecule type" value="Genomic_DNA"/>
</dbReference>
<dbReference type="Proteomes" id="UP000828390">
    <property type="component" value="Unassembled WGS sequence"/>
</dbReference>
<sequence>MLMPGIPTDGCTREQTTGDQKWSTLIAHFEHFVLRELKMHNTLNKEDKTIGKKNEIGANPLKNKEHHTKPASLMKLVLQSSKRVLLIAINYFVI</sequence>
<accession>A0A9D4C5L7</accession>
<comment type="caution">
    <text evidence="2">The sequence shown here is derived from an EMBL/GenBank/DDBJ whole genome shotgun (WGS) entry which is preliminary data.</text>
</comment>
<proteinExistence type="predicted"/>
<dbReference type="AlphaFoldDB" id="A0A9D4C5L7"/>
<reference evidence="2" key="2">
    <citation type="submission" date="2020-11" db="EMBL/GenBank/DDBJ databases">
        <authorList>
            <person name="McCartney M.A."/>
            <person name="Auch B."/>
            <person name="Kono T."/>
            <person name="Mallez S."/>
            <person name="Becker A."/>
            <person name="Gohl D.M."/>
            <person name="Silverstein K.A.T."/>
            <person name="Koren S."/>
            <person name="Bechman K.B."/>
            <person name="Herman A."/>
            <person name="Abrahante J.E."/>
            <person name="Garbe J."/>
        </authorList>
    </citation>
    <scope>NUCLEOTIDE SEQUENCE</scope>
    <source>
        <strain evidence="2">Duluth1</strain>
        <tissue evidence="2">Whole animal</tissue>
    </source>
</reference>
<gene>
    <name evidence="2" type="ORF">DPMN_060385</name>
</gene>
<protein>
    <submittedName>
        <fullName evidence="2">Uncharacterized protein</fullName>
    </submittedName>
</protein>
<keyword evidence="3" id="KW-1185">Reference proteome</keyword>
<evidence type="ECO:0000256" key="1">
    <source>
        <dbReference type="SAM" id="MobiDB-lite"/>
    </source>
</evidence>
<reference evidence="2" key="1">
    <citation type="journal article" date="2019" name="bioRxiv">
        <title>The Genome of the Zebra Mussel, Dreissena polymorpha: A Resource for Invasive Species Research.</title>
        <authorList>
            <person name="McCartney M.A."/>
            <person name="Auch B."/>
            <person name="Kono T."/>
            <person name="Mallez S."/>
            <person name="Zhang Y."/>
            <person name="Obille A."/>
            <person name="Becker A."/>
            <person name="Abrahante J.E."/>
            <person name="Garbe J."/>
            <person name="Badalamenti J.P."/>
            <person name="Herman A."/>
            <person name="Mangelson H."/>
            <person name="Liachko I."/>
            <person name="Sullivan S."/>
            <person name="Sone E.D."/>
            <person name="Koren S."/>
            <person name="Silverstein K.A.T."/>
            <person name="Beckman K.B."/>
            <person name="Gohl D.M."/>
        </authorList>
    </citation>
    <scope>NUCLEOTIDE SEQUENCE</scope>
    <source>
        <strain evidence="2">Duluth1</strain>
        <tissue evidence="2">Whole animal</tissue>
    </source>
</reference>
<organism evidence="2 3">
    <name type="scientific">Dreissena polymorpha</name>
    <name type="common">Zebra mussel</name>
    <name type="synonym">Mytilus polymorpha</name>
    <dbReference type="NCBI Taxonomy" id="45954"/>
    <lineage>
        <taxon>Eukaryota</taxon>
        <taxon>Metazoa</taxon>
        <taxon>Spiralia</taxon>
        <taxon>Lophotrochozoa</taxon>
        <taxon>Mollusca</taxon>
        <taxon>Bivalvia</taxon>
        <taxon>Autobranchia</taxon>
        <taxon>Heteroconchia</taxon>
        <taxon>Euheterodonta</taxon>
        <taxon>Imparidentia</taxon>
        <taxon>Neoheterodontei</taxon>
        <taxon>Myida</taxon>
        <taxon>Dreissenoidea</taxon>
        <taxon>Dreissenidae</taxon>
        <taxon>Dreissena</taxon>
    </lineage>
</organism>
<feature type="compositionally biased region" description="Basic and acidic residues" evidence="1">
    <location>
        <begin position="45"/>
        <end position="55"/>
    </location>
</feature>
<feature type="region of interest" description="Disordered" evidence="1">
    <location>
        <begin position="45"/>
        <end position="65"/>
    </location>
</feature>